<gene>
    <name evidence="1" type="ORF">A7U43_12290</name>
</gene>
<sequence>MTRPREGFRYGSGELLPNLLWSRPERSTRDELGAWLNDGWTLWRRTANAVVALVEVFIRVTAPVVATVSRDKYPTPRAGI</sequence>
<dbReference type="EMBL" id="CP015596">
    <property type="protein sequence ID" value="ANE79989.1"/>
    <property type="molecule type" value="Genomic_DNA"/>
</dbReference>
<protein>
    <submittedName>
        <fullName evidence="1">Uncharacterized protein</fullName>
    </submittedName>
</protein>
<dbReference type="Proteomes" id="UP000077143">
    <property type="component" value="Chromosome"/>
</dbReference>
<evidence type="ECO:0000313" key="2">
    <source>
        <dbReference type="Proteomes" id="UP000077143"/>
    </source>
</evidence>
<reference evidence="1 2" key="1">
    <citation type="submission" date="2016-05" db="EMBL/GenBank/DDBJ databases">
        <title>Complete genome sequence of a phthalic acid esters degrading Mycobacterium sp. YC-RL4.</title>
        <authorList>
            <person name="Ren L."/>
            <person name="Fan S."/>
            <person name="Ruth N."/>
            <person name="Jia Y."/>
            <person name="Wang J."/>
            <person name="Qiao C."/>
        </authorList>
    </citation>
    <scope>NUCLEOTIDE SEQUENCE [LARGE SCALE GENOMIC DNA]</scope>
    <source>
        <strain evidence="1 2">YC-RL4</strain>
    </source>
</reference>
<keyword evidence="2" id="KW-1185">Reference proteome</keyword>
<name>A0A172UL95_9MYCO</name>
<dbReference type="KEGG" id="madi:A7U43_12290"/>
<accession>A0A172UL95</accession>
<proteinExistence type="predicted"/>
<evidence type="ECO:0000313" key="1">
    <source>
        <dbReference type="EMBL" id="ANE79989.1"/>
    </source>
</evidence>
<organism evidence="1 2">
    <name type="scientific">Mycobacterium adipatum</name>
    <dbReference type="NCBI Taxonomy" id="1682113"/>
    <lineage>
        <taxon>Bacteria</taxon>
        <taxon>Bacillati</taxon>
        <taxon>Actinomycetota</taxon>
        <taxon>Actinomycetes</taxon>
        <taxon>Mycobacteriales</taxon>
        <taxon>Mycobacteriaceae</taxon>
        <taxon>Mycobacterium</taxon>
    </lineage>
</organism>
<dbReference type="AlphaFoldDB" id="A0A172UL95"/>